<feature type="compositionally biased region" description="Basic and acidic residues" evidence="1">
    <location>
        <begin position="103"/>
        <end position="128"/>
    </location>
</feature>
<dbReference type="EMBL" id="KB915930">
    <property type="protein sequence ID" value="EOD50732.1"/>
    <property type="molecule type" value="Genomic_DNA"/>
</dbReference>
<organism evidence="2 3">
    <name type="scientific">Botryosphaeria parva (strain UCR-NP2)</name>
    <name type="common">Grapevine canker fungus</name>
    <name type="synonym">Neofusicoccum parvum</name>
    <dbReference type="NCBI Taxonomy" id="1287680"/>
    <lineage>
        <taxon>Eukaryota</taxon>
        <taxon>Fungi</taxon>
        <taxon>Dikarya</taxon>
        <taxon>Ascomycota</taxon>
        <taxon>Pezizomycotina</taxon>
        <taxon>Dothideomycetes</taxon>
        <taxon>Dothideomycetes incertae sedis</taxon>
        <taxon>Botryosphaeriales</taxon>
        <taxon>Botryosphaeriaceae</taxon>
        <taxon>Neofusicoccum</taxon>
    </lineage>
</organism>
<name>R1ET13_BOTPV</name>
<evidence type="ECO:0000313" key="3">
    <source>
        <dbReference type="Proteomes" id="UP000013521"/>
    </source>
</evidence>
<feature type="region of interest" description="Disordered" evidence="1">
    <location>
        <begin position="337"/>
        <end position="532"/>
    </location>
</feature>
<feature type="compositionally biased region" description="Low complexity" evidence="1">
    <location>
        <begin position="280"/>
        <end position="313"/>
    </location>
</feature>
<feature type="compositionally biased region" description="Basic and acidic residues" evidence="1">
    <location>
        <begin position="347"/>
        <end position="358"/>
    </location>
</feature>
<dbReference type="Proteomes" id="UP000013521">
    <property type="component" value="Unassembled WGS sequence"/>
</dbReference>
<feature type="compositionally biased region" description="Low complexity" evidence="1">
    <location>
        <begin position="212"/>
        <end position="224"/>
    </location>
</feature>
<protein>
    <submittedName>
        <fullName evidence="2">Uncharacterized protein</fullName>
    </submittedName>
</protein>
<proteinExistence type="predicted"/>
<sequence>MEAGEAGALGELAGLRAGEAVSSGEKEARSEGGRGSRREHRPSGSGHRHRRERSGSRTAPVRAGSTLYGYTKHTAYVHESTKPDDLDIIVSKVTDKLSQWGKEFSDRAAEAKERKREERQRKKCEAVKKTISAPRPVDGSDDAVVDGEWTKPGRGRPGVQLSARPSFGSEGSGRPLLDASKTSGSMAERMAKRSNGFEVPFWPRDKKDKKTSAASSAQASPQQQKYTLPRDEGYDRRGTQIGQFMDPPADLAAAPWNQHVNKANPFSPSHSDKSKHQQRSNSPSSFFSKFVPSPTSLFSSSSSSSHNSSPSSPRQKLQRRGSDESFFGCVGISVNEERAAQPVHHRAREDRQPKELDFRAPPAAPEGVRELFARKSPPKLGQFCRTAGGGGGRTPFADSDDDDDDDAKFDDAYRQPPARVSPPLLLNAQHCPTVSDPAVDRHSMAAELVRGPSRGDQRGDDGRNARASSPAVDDGRVSWWDPPSPSPSLPPKSSSRAKGKGRAGEAEAEPEVYTPPRQEWKKIGETGAGEAARAQYWKDYRKKLRDPEFSRGSGWDEGRPF</sequence>
<feature type="compositionally biased region" description="Basic residues" evidence="1">
    <location>
        <begin position="37"/>
        <end position="52"/>
    </location>
</feature>
<feature type="region of interest" description="Disordered" evidence="1">
    <location>
        <begin position="99"/>
        <end position="323"/>
    </location>
</feature>
<evidence type="ECO:0000313" key="2">
    <source>
        <dbReference type="EMBL" id="EOD50732.1"/>
    </source>
</evidence>
<dbReference type="OrthoDB" id="3944303at2759"/>
<dbReference type="HOGENOM" id="CLU_485692_0_0_1"/>
<feature type="compositionally biased region" description="Basic and acidic residues" evidence="1">
    <location>
        <begin position="228"/>
        <end position="238"/>
    </location>
</feature>
<accession>R1ET13</accession>
<feature type="region of interest" description="Disordered" evidence="1">
    <location>
        <begin position="1"/>
        <end position="67"/>
    </location>
</feature>
<feature type="compositionally biased region" description="Basic and acidic residues" evidence="1">
    <location>
        <begin position="453"/>
        <end position="464"/>
    </location>
</feature>
<feature type="compositionally biased region" description="Low complexity" evidence="1">
    <location>
        <begin position="1"/>
        <end position="23"/>
    </location>
</feature>
<dbReference type="AlphaFoldDB" id="R1ET13"/>
<evidence type="ECO:0000256" key="1">
    <source>
        <dbReference type="SAM" id="MobiDB-lite"/>
    </source>
</evidence>
<dbReference type="KEGG" id="npa:UCRNP2_2421"/>
<gene>
    <name evidence="2" type="ORF">UCRNP2_2421</name>
</gene>
<reference evidence="3" key="1">
    <citation type="journal article" date="2013" name="Genome Announc.">
        <title>Draft genome sequence of Neofusicoccum parvum isolate UCR-NP2, a fungal vascular pathogen associated with grapevine cankers.</title>
        <authorList>
            <person name="Blanco-Ulate B."/>
            <person name="Rolshausen P."/>
            <person name="Cantu D."/>
        </authorList>
    </citation>
    <scope>NUCLEOTIDE SEQUENCE [LARGE SCALE GENOMIC DNA]</scope>
    <source>
        <strain evidence="3">UCR-NP2</strain>
    </source>
</reference>
<feature type="compositionally biased region" description="Acidic residues" evidence="1">
    <location>
        <begin position="398"/>
        <end position="408"/>
    </location>
</feature>
<feature type="compositionally biased region" description="Basic and acidic residues" evidence="1">
    <location>
        <begin position="24"/>
        <end position="36"/>
    </location>
</feature>
<feature type="compositionally biased region" description="Polar residues" evidence="1">
    <location>
        <begin position="258"/>
        <end position="269"/>
    </location>
</feature>